<proteinExistence type="predicted"/>
<dbReference type="AlphaFoldDB" id="A0A183UIA9"/>
<dbReference type="Proteomes" id="UP000050794">
    <property type="component" value="Unassembled WGS sequence"/>
</dbReference>
<dbReference type="Pfam" id="PF02759">
    <property type="entry name" value="RUN"/>
    <property type="match status" value="1"/>
</dbReference>
<dbReference type="Gene3D" id="1.20.58.900">
    <property type="match status" value="1"/>
</dbReference>
<evidence type="ECO:0000313" key="3">
    <source>
        <dbReference type="Proteomes" id="UP000050794"/>
    </source>
</evidence>
<evidence type="ECO:0000313" key="2">
    <source>
        <dbReference type="EMBL" id="VDM39550.1"/>
    </source>
</evidence>
<dbReference type="InterPro" id="IPR037213">
    <property type="entry name" value="Run_dom_sf"/>
</dbReference>
<dbReference type="PROSITE" id="PS50826">
    <property type="entry name" value="RUN"/>
    <property type="match status" value="1"/>
</dbReference>
<protein>
    <submittedName>
        <fullName evidence="4">Small G protein signaling modulator 1</fullName>
    </submittedName>
</protein>
<dbReference type="SUPFAM" id="SSF140741">
    <property type="entry name" value="RUN domain-like"/>
    <property type="match status" value="1"/>
</dbReference>
<accession>A0A183UIA9</accession>
<dbReference type="EMBL" id="UYWY01019854">
    <property type="protein sequence ID" value="VDM39550.1"/>
    <property type="molecule type" value="Genomic_DNA"/>
</dbReference>
<evidence type="ECO:0000313" key="4">
    <source>
        <dbReference type="WBParaSite" id="TCNE_0000822901-mRNA-1"/>
    </source>
</evidence>
<evidence type="ECO:0000259" key="1">
    <source>
        <dbReference type="PROSITE" id="PS50826"/>
    </source>
</evidence>
<sequence>MKTMVEVVSSAPILRQLSAREDKRIESNATALFRQISESAIERKTKNGSIITVDFTTEVASEAAKRRERLLNALKKEVKVIMEESVNRRKIHVNSNYVTSLCASVEQCILDGLKRRLLGLFGSRSTYAFLRTISKHCAAAAAVLAKTIIVDKDEEGAFSQNFLWIRIALVEKKLPAILDFIHSSPQCRRYYEKSALMLDPVKGGVVAALLG</sequence>
<dbReference type="InterPro" id="IPR004012">
    <property type="entry name" value="Run_dom"/>
</dbReference>
<reference evidence="2 3" key="2">
    <citation type="submission" date="2018-11" db="EMBL/GenBank/DDBJ databases">
        <authorList>
            <consortium name="Pathogen Informatics"/>
        </authorList>
    </citation>
    <scope>NUCLEOTIDE SEQUENCE [LARGE SCALE GENOMIC DNA]</scope>
</reference>
<name>A0A183UIA9_TOXCA</name>
<reference evidence="4" key="1">
    <citation type="submission" date="2016-06" db="UniProtKB">
        <authorList>
            <consortium name="WormBaseParasite"/>
        </authorList>
    </citation>
    <scope>IDENTIFICATION</scope>
</reference>
<feature type="domain" description="RUN" evidence="1">
    <location>
        <begin position="92"/>
        <end position="211"/>
    </location>
</feature>
<keyword evidence="3" id="KW-1185">Reference proteome</keyword>
<organism evidence="3 4">
    <name type="scientific">Toxocara canis</name>
    <name type="common">Canine roundworm</name>
    <dbReference type="NCBI Taxonomy" id="6265"/>
    <lineage>
        <taxon>Eukaryota</taxon>
        <taxon>Metazoa</taxon>
        <taxon>Ecdysozoa</taxon>
        <taxon>Nematoda</taxon>
        <taxon>Chromadorea</taxon>
        <taxon>Rhabditida</taxon>
        <taxon>Spirurina</taxon>
        <taxon>Ascaridomorpha</taxon>
        <taxon>Ascaridoidea</taxon>
        <taxon>Toxocaridae</taxon>
        <taxon>Toxocara</taxon>
    </lineage>
</organism>
<gene>
    <name evidence="2" type="ORF">TCNE_LOCUS8229</name>
</gene>
<dbReference type="WBParaSite" id="TCNE_0000822901-mRNA-1">
    <property type="protein sequence ID" value="TCNE_0000822901-mRNA-1"/>
    <property type="gene ID" value="TCNE_0000822901"/>
</dbReference>